<dbReference type="PROSITE" id="PS51560">
    <property type="entry name" value="SAM_MT_NNT1"/>
    <property type="match status" value="1"/>
</dbReference>
<dbReference type="OrthoDB" id="46564at2759"/>
<evidence type="ECO:0000313" key="6">
    <source>
        <dbReference type="Proteomes" id="UP000788993"/>
    </source>
</evidence>
<organism evidence="5 6">
    <name type="scientific">Ogataea polymorpha</name>
    <dbReference type="NCBI Taxonomy" id="460523"/>
    <lineage>
        <taxon>Eukaryota</taxon>
        <taxon>Fungi</taxon>
        <taxon>Dikarya</taxon>
        <taxon>Ascomycota</taxon>
        <taxon>Saccharomycotina</taxon>
        <taxon>Pichiomycetes</taxon>
        <taxon>Pichiales</taxon>
        <taxon>Pichiaceae</taxon>
        <taxon>Ogataea</taxon>
    </lineage>
</organism>
<dbReference type="Pfam" id="PF10294">
    <property type="entry name" value="Methyltransf_16"/>
    <property type="match status" value="1"/>
</dbReference>
<dbReference type="CDD" id="cd02440">
    <property type="entry name" value="AdoMet_MTases"/>
    <property type="match status" value="1"/>
</dbReference>
<keyword evidence="4" id="KW-0949">S-adenosyl-L-methionine</keyword>
<keyword evidence="3" id="KW-0808">Transferase</keyword>
<dbReference type="PANTHER" id="PTHR14614:SF10">
    <property type="entry name" value="PROTEIN N-TERMINAL AND LYSINE N-METHYLTRANSFERASE EFM7"/>
    <property type="match status" value="1"/>
</dbReference>
<reference evidence="5" key="1">
    <citation type="journal article" date="2021" name="Open Biol.">
        <title>Shared evolutionary footprints suggest mitochondrial oxidative damage underlies multiple complex I losses in fungi.</title>
        <authorList>
            <person name="Schikora-Tamarit M.A."/>
            <person name="Marcet-Houben M."/>
            <person name="Nosek J."/>
            <person name="Gabaldon T."/>
        </authorList>
    </citation>
    <scope>NUCLEOTIDE SEQUENCE</scope>
    <source>
        <strain evidence="5">NCAIM Y.01608</strain>
    </source>
</reference>
<dbReference type="EMBL" id="JAEUBD010000146">
    <property type="protein sequence ID" value="KAH3676859.1"/>
    <property type="molecule type" value="Genomic_DNA"/>
</dbReference>
<proteinExistence type="predicted"/>
<dbReference type="InterPro" id="IPR025784">
    <property type="entry name" value="EFM7"/>
</dbReference>
<keyword evidence="2" id="KW-0489">Methyltransferase</keyword>
<accession>A0A1B7SCZ8</accession>
<evidence type="ECO:0000313" key="5">
    <source>
        <dbReference type="EMBL" id="KAH3676859.1"/>
    </source>
</evidence>
<dbReference type="RefSeq" id="XP_018209269.1">
    <property type="nucleotide sequence ID" value="XM_018355676.1"/>
</dbReference>
<sequence length="245" mass="27405">MSLFDDLFASEEEPPKPKTTIEYTQKNGEVILVTLVGSSPLYGHILTNACKSLARQLENNPQLVAGRTVLEFGAGGALPSLLSAKLGAKKVLATDYPDPDLVSNIQHNIEQNKLPNCTAKGYIWGNDVEELMQELPQGHKTFDVLLLSDVIFNHTEQRKLLQSCKLLVTPRTGRVFVPFSPHRPKLLAADLNFFELAQEYGFEVHDEGIEMWSPLFKDDQDKATAELRSRVYKYSMTLVRGVDDS</sequence>
<dbReference type="InterPro" id="IPR019410">
    <property type="entry name" value="Methyltransf_16"/>
</dbReference>
<dbReference type="Gene3D" id="3.40.50.150">
    <property type="entry name" value="Vaccinia Virus protein VP39"/>
    <property type="match status" value="1"/>
</dbReference>
<keyword evidence="1" id="KW-0963">Cytoplasm</keyword>
<evidence type="ECO:0000256" key="4">
    <source>
        <dbReference type="ARBA" id="ARBA00022691"/>
    </source>
</evidence>
<dbReference type="GO" id="GO:0032259">
    <property type="term" value="P:methylation"/>
    <property type="evidence" value="ECO:0007669"/>
    <property type="project" value="UniProtKB-KW"/>
</dbReference>
<dbReference type="PANTHER" id="PTHR14614">
    <property type="entry name" value="HEPATOCELLULAR CARCINOMA-ASSOCIATED ANTIGEN"/>
    <property type="match status" value="1"/>
</dbReference>
<evidence type="ECO:0000256" key="2">
    <source>
        <dbReference type="ARBA" id="ARBA00022603"/>
    </source>
</evidence>
<evidence type="ECO:0000256" key="3">
    <source>
        <dbReference type="ARBA" id="ARBA00022679"/>
    </source>
</evidence>
<dbReference type="Proteomes" id="UP000788993">
    <property type="component" value="Unassembled WGS sequence"/>
</dbReference>
<evidence type="ECO:0000256" key="1">
    <source>
        <dbReference type="ARBA" id="ARBA00022490"/>
    </source>
</evidence>
<comment type="caution">
    <text evidence="5">The sequence shown here is derived from an EMBL/GenBank/DDBJ whole genome shotgun (WGS) entry which is preliminary data.</text>
</comment>
<gene>
    <name evidence="5" type="ORF">OGATHE_001349</name>
</gene>
<dbReference type="GO" id="GO:0008757">
    <property type="term" value="F:S-adenosylmethionine-dependent methyltransferase activity"/>
    <property type="evidence" value="ECO:0007669"/>
    <property type="project" value="UniProtKB-ARBA"/>
</dbReference>
<name>A0A1B7SCZ8_9ASCO</name>
<dbReference type="SUPFAM" id="SSF53335">
    <property type="entry name" value="S-adenosyl-L-methionine-dependent methyltransferases"/>
    <property type="match status" value="1"/>
</dbReference>
<keyword evidence="6" id="KW-1185">Reference proteome</keyword>
<reference evidence="5" key="2">
    <citation type="submission" date="2021-01" db="EMBL/GenBank/DDBJ databases">
        <authorList>
            <person name="Schikora-Tamarit M.A."/>
        </authorList>
    </citation>
    <scope>NUCLEOTIDE SEQUENCE</scope>
    <source>
        <strain evidence="5">NCAIM Y.01608</strain>
    </source>
</reference>
<dbReference type="GO" id="GO:0005737">
    <property type="term" value="C:cytoplasm"/>
    <property type="evidence" value="ECO:0007669"/>
    <property type="project" value="TreeGrafter"/>
</dbReference>
<dbReference type="AlphaFoldDB" id="A0A1B7SCZ8"/>
<dbReference type="InterPro" id="IPR029063">
    <property type="entry name" value="SAM-dependent_MTases_sf"/>
</dbReference>
<protein>
    <submittedName>
        <fullName evidence="5">Uncharacterized protein</fullName>
    </submittedName>
</protein>